<proteinExistence type="inferred from homology"/>
<evidence type="ECO:0000256" key="9">
    <source>
        <dbReference type="ARBA" id="ARBA00023118"/>
    </source>
</evidence>
<dbReference type="EC" id="3.1.-.-" evidence="13"/>
<dbReference type="InterPro" id="IPR032239">
    <property type="entry name" value="Cas9-BH"/>
</dbReference>
<dbReference type="Pfam" id="PF16592">
    <property type="entry name" value="Cas9_REC"/>
    <property type="match status" value="1"/>
</dbReference>
<keyword evidence="10 13" id="KW-0238">DNA-binding</keyword>
<feature type="binding site" evidence="13">
    <location>
        <position position="766"/>
    </location>
    <ligand>
        <name>Mg(2+)</name>
        <dbReference type="ChEBI" id="CHEBI:18420"/>
        <label>2</label>
    </ligand>
</feature>
<name>A0ABT7E8R2_9FIRM</name>
<comment type="function">
    <text evidence="13">CRISPR (clustered regularly interspaced short palindromic repeat) is an adaptive immune system that provides protection against mobile genetic elements (viruses, transposable elements and conjugative plasmids). CRISPR clusters contain spacers, sequences complementary to antecedent mobile elements, and target invading nucleic acids. CRISPR clusters are transcribed and processed into CRISPR RNA (crRNA). In type II CRISPR systems correct processing of pre-crRNA requires a trans-encoded small RNA (tracrRNA), endogenous ribonuclease 3 (rnc) and this protein. The tracrRNA serves as a guide for ribonuclease 3-aided processing of pre-crRNA. Subsequently Cas9/crRNA/tracrRNA endonucleolytically cleaves linear or circular dsDNA target complementary to the spacer; Cas9 is inactive in the absence of the 2 guide RNAs (gRNA). Cas9 recognizes the protospacer adjacent motif (PAM) in the CRISPR repeat sequences to help distinguish self versus nonself, as targets within the bacterial CRISPR locus do not have PAMs. PAM recognition is also required for catalytic activity.</text>
</comment>
<feature type="active site" description="Proton acceptor for HNH nuclease domain" evidence="13">
    <location>
        <position position="844"/>
    </location>
</feature>
<keyword evidence="8 13" id="KW-0694">RNA-binding</keyword>
<evidence type="ECO:0000256" key="13">
    <source>
        <dbReference type="HAMAP-Rule" id="MF_01480"/>
    </source>
</evidence>
<dbReference type="RefSeq" id="WP_284132226.1">
    <property type="nucleotide sequence ID" value="NZ_JASKYM010000002.1"/>
</dbReference>
<keyword evidence="11" id="KW-0464">Manganese</keyword>
<keyword evidence="16" id="KW-1185">Reference proteome</keyword>
<evidence type="ECO:0000256" key="4">
    <source>
        <dbReference type="ARBA" id="ARBA00022723"/>
    </source>
</evidence>
<dbReference type="Pfam" id="PF16595">
    <property type="entry name" value="Cas9_PI"/>
    <property type="match status" value="1"/>
</dbReference>
<keyword evidence="9 13" id="KW-0051">Antiviral defense</keyword>
<dbReference type="InterPro" id="IPR028629">
    <property type="entry name" value="Cas9"/>
</dbReference>
<evidence type="ECO:0000313" key="15">
    <source>
        <dbReference type="EMBL" id="MDK2563277.1"/>
    </source>
</evidence>
<feature type="binding site" evidence="13">
    <location>
        <position position="10"/>
    </location>
    <ligand>
        <name>Mg(2+)</name>
        <dbReference type="ChEBI" id="CHEBI:18420"/>
        <label>2</label>
    </ligand>
</feature>
<evidence type="ECO:0000256" key="1">
    <source>
        <dbReference type="ARBA" id="ARBA00001946"/>
    </source>
</evidence>
<keyword evidence="4 13" id="KW-0479">Metal-binding</keyword>
<dbReference type="Gene3D" id="3.30.420.10">
    <property type="entry name" value="Ribonuclease H-like superfamily/Ribonuclease H"/>
    <property type="match status" value="1"/>
</dbReference>
<keyword evidence="5 13" id="KW-0255">Endonuclease</keyword>
<comment type="domain">
    <text evidence="13">Has 2 endonuclease domains. The discontinuous RuvC-like domain cleaves the target DNA noncomplementary to crRNA while the HNH nuclease domain cleaves the target DNA complementary to crRNA.</text>
</comment>
<dbReference type="InterPro" id="IPR032240">
    <property type="entry name" value="Cas9_REC"/>
</dbReference>
<dbReference type="Gene3D" id="1.10.30.50">
    <property type="match status" value="1"/>
</dbReference>
<dbReference type="PROSITE" id="PS51749">
    <property type="entry name" value="HNH_CAS9"/>
    <property type="match status" value="1"/>
</dbReference>
<gene>
    <name evidence="13 15" type="primary">cas9</name>
    <name evidence="15" type="ORF">QOZ84_06930</name>
</gene>
<dbReference type="Proteomes" id="UP001301012">
    <property type="component" value="Unassembled WGS sequence"/>
</dbReference>
<feature type="active site" description="For RuvC-like nuclease domain" evidence="13">
    <location>
        <position position="10"/>
    </location>
</feature>
<feature type="domain" description="HNH Cas9-type" evidence="14">
    <location>
        <begin position="773"/>
        <end position="923"/>
    </location>
</feature>
<dbReference type="InterPro" id="IPR003615">
    <property type="entry name" value="HNH_nuc"/>
</dbReference>
<evidence type="ECO:0000313" key="16">
    <source>
        <dbReference type="Proteomes" id="UP001301012"/>
    </source>
</evidence>
<evidence type="ECO:0000256" key="12">
    <source>
        <dbReference type="ARBA" id="ARBA00046380"/>
    </source>
</evidence>
<evidence type="ECO:0000259" key="14">
    <source>
        <dbReference type="PROSITE" id="PS51749"/>
    </source>
</evidence>
<comment type="similarity">
    <text evidence="13">Belongs to the CRISPR-associated Cas9 family.</text>
</comment>
<dbReference type="InterPro" id="IPR032237">
    <property type="entry name" value="Cas9_PI"/>
</dbReference>
<sequence>MNKNYNIGLDIGTHSVGWAVTDDDYNLLKFKKKNMWGVRLFDEGETAEARRINRCSRRRLNRRRERIVLLQQLLGKEIEKVDKSFFIRLKESFLNLDDRQDTVNKSNLFVGENYSDKEYYEQYPSIYHLRESLIENPEKRDIRLVYLALHHIIKYRGNFLYEGQNFENITDNISETMQELIEEVRRLEIADIKLTTKQIQDIVADKNSSRQKKVDLLINNDKLAKNELKNIFNGVVGLKVDLRKIFKDIVFDEEISFKFSDDDIEEKMDKASVILGADCILLEIMQKIYSWSVLGSILNKHKYISCAKADSFEKYKTELSMIKKLVLHYDYKLYNEIFKSKEEGANYQTYIKNKDKSIKNKTAKELFYNKVKLFIENNLEDKYLIQEKKDILKKIENDNFLIIQNTKDNSSIPYQLNELELIKILENQSKHYTDIEKNKDKILKLLNFRVPYYVGPLNEKSEFAWVQRVKGMENEKIYPWNMHKIVDIDASAEKFIKRMTNKCSYILKEDVLPRNALLFCDYMYYNEINKIRVNGKKLDKEHKEDLREKEFLRKKTVSEKDIANWYKNNHQTISGECKVEGLQGDKKAASSLAPYIDFINIFGEVNSSNSKMIENIIEWITVFEDKKIVESKISKEYPQIAVDEVIMKKIKKLKYKGWSRLSRKLLNEIYTVDSYQRKETIIAILKESNLNFMQIINDKKLGFDKKIKEENKLKDTSKITYDNLIKDLQGSPKIKRGIWQSIKIIEEIVKINGGYPKNIFIEFAREDGESRRTNTKKNKLEKLYAQLASIEKGYINEDAQKLLKNKNTTVDNKRKQLYFMQLGKCMYTGEPLEFSNLNLYETDHIIYQSLIKDDSIDNLVLVKKIENQNRSNQVMPAKFVHKNIQIWWEYLKDKGLISSKKYNNLTKRELNGYEEQGFINRQLVETRQISKHVTNILINCYEKEGTKVVPVKANLVDDFRKQFDIYKNRETNDYHHAKDAFVTSVIGNYILNRFPSLEKEFVYDEYKKYKSYDNNRMNRYGFILGSMNNTYKKDERIMWKENESINKIKKQLNYKDCNITKRVCENKGELFNITIRPKIKENKKVKNPIPIKNNLDPKKYGYYESEKIAYSSIIQHKKNNKIVKSLVEVPIRYSNQIGNSNEKLKYYFENVKKIEDVKIIKSKVFKNQLFKTEQGLFYLASTTEWHNAKQLLLSKNYEEIVYKMNNNKYSKEISDEQLINLYENIIEKIDEHYKIYSNVIKKIKAKKDIFVELSKEDKVKLIIQLLNLTKANAQKGDMRLIEESKEFGKLNGKNMKIEDTTFIYPSITGLFVREERY</sequence>
<dbReference type="HAMAP" id="MF_01480">
    <property type="entry name" value="Cas9"/>
    <property type="match status" value="1"/>
</dbReference>
<dbReference type="GO" id="GO:0004519">
    <property type="term" value="F:endonuclease activity"/>
    <property type="evidence" value="ECO:0007669"/>
    <property type="project" value="UniProtKB-KW"/>
</dbReference>
<dbReference type="Pfam" id="PF22702">
    <property type="entry name" value="Cas9_RuvC"/>
    <property type="match status" value="1"/>
</dbReference>
<evidence type="ECO:0000256" key="2">
    <source>
        <dbReference type="ARBA" id="ARBA00005244"/>
    </source>
</evidence>
<dbReference type="InterPro" id="IPR036397">
    <property type="entry name" value="RNaseH_sf"/>
</dbReference>
<dbReference type="Pfam" id="PF16593">
    <property type="entry name" value="Cas9-BH"/>
    <property type="match status" value="1"/>
</dbReference>
<dbReference type="NCBIfam" id="TIGR01865">
    <property type="entry name" value="cas_Csn1"/>
    <property type="match status" value="1"/>
</dbReference>
<dbReference type="InterPro" id="IPR033114">
    <property type="entry name" value="HNH_CAS9"/>
</dbReference>
<keyword evidence="3 13" id="KW-0540">Nuclease</keyword>
<reference evidence="15 16" key="1">
    <citation type="submission" date="2023-05" db="EMBL/GenBank/DDBJ databases">
        <title>Rombocin, a short stable natural nisin variant, displays selective antimicrobial activity against Listeria monocytogenes and employs dual mode of action to kill target bacterial strains.</title>
        <authorList>
            <person name="Wambui J."/>
            <person name="Stephan R."/>
            <person name="Kuipers O.P."/>
        </authorList>
    </citation>
    <scope>NUCLEOTIDE SEQUENCE [LARGE SCALE GENOMIC DNA]</scope>
    <source>
        <strain evidence="15 16">RC002</strain>
    </source>
</reference>
<feature type="binding site" evidence="13">
    <location>
        <position position="10"/>
    </location>
    <ligand>
        <name>Mg(2+)</name>
        <dbReference type="ChEBI" id="CHEBI:18420"/>
        <label>1</label>
    </ligand>
</feature>
<evidence type="ECO:0000256" key="7">
    <source>
        <dbReference type="ARBA" id="ARBA00022842"/>
    </source>
</evidence>
<evidence type="ECO:0000256" key="10">
    <source>
        <dbReference type="ARBA" id="ARBA00023125"/>
    </source>
</evidence>
<evidence type="ECO:0000256" key="11">
    <source>
        <dbReference type="ARBA" id="ARBA00023211"/>
    </source>
</evidence>
<dbReference type="EMBL" id="JASKYM010000002">
    <property type="protein sequence ID" value="MDK2563277.1"/>
    <property type="molecule type" value="Genomic_DNA"/>
</dbReference>
<feature type="binding site" evidence="13">
    <location>
        <position position="762"/>
    </location>
    <ligand>
        <name>Mg(2+)</name>
        <dbReference type="ChEBI" id="CHEBI:18420"/>
        <label>1</label>
    </ligand>
</feature>
<comment type="similarity">
    <text evidence="2">Belongs to the CRISPR-associated protein Cas9 family. Subtype II-A subfamily.</text>
</comment>
<comment type="cofactor">
    <cofactor evidence="1 13">
        <name>Mg(2+)</name>
        <dbReference type="ChEBI" id="CHEBI:18420"/>
    </cofactor>
</comment>
<evidence type="ECO:0000256" key="3">
    <source>
        <dbReference type="ARBA" id="ARBA00022722"/>
    </source>
</evidence>
<evidence type="ECO:0000256" key="8">
    <source>
        <dbReference type="ARBA" id="ARBA00022884"/>
    </source>
</evidence>
<comment type="subunit">
    <text evidence="12 13">Monomer. Binds crRNA and tracrRNA.</text>
</comment>
<evidence type="ECO:0000256" key="6">
    <source>
        <dbReference type="ARBA" id="ARBA00022801"/>
    </source>
</evidence>
<protein>
    <recommendedName>
        <fullName evidence="13">CRISPR-associated endonuclease Cas9</fullName>
        <ecNumber evidence="13">3.1.-.-</ecNumber>
    </recommendedName>
</protein>
<dbReference type="InterPro" id="IPR055228">
    <property type="entry name" value="Cas9_RuvC"/>
</dbReference>
<dbReference type="Pfam" id="PF13395">
    <property type="entry name" value="HNH_4"/>
    <property type="match status" value="1"/>
</dbReference>
<evidence type="ECO:0000256" key="5">
    <source>
        <dbReference type="ARBA" id="ARBA00022759"/>
    </source>
</evidence>
<keyword evidence="6 13" id="KW-0378">Hydrolase</keyword>
<feature type="binding site" evidence="13">
    <location>
        <position position="766"/>
    </location>
    <ligand>
        <name>Mg(2+)</name>
        <dbReference type="ChEBI" id="CHEBI:18420"/>
        <label>1</label>
    </ligand>
</feature>
<feature type="binding site" evidence="13">
    <location>
        <position position="976"/>
    </location>
    <ligand>
        <name>Mg(2+)</name>
        <dbReference type="ChEBI" id="CHEBI:18420"/>
        <label>2</label>
    </ligand>
</feature>
<comment type="caution">
    <text evidence="15">The sequence shown here is derived from an EMBL/GenBank/DDBJ whole genome shotgun (WGS) entry which is preliminary data.</text>
</comment>
<accession>A0ABT7E8R2</accession>
<organism evidence="15 16">
    <name type="scientific">Romboutsia sedimentorum</name>
    <dbReference type="NCBI Taxonomy" id="1368474"/>
    <lineage>
        <taxon>Bacteria</taxon>
        <taxon>Bacillati</taxon>
        <taxon>Bacillota</taxon>
        <taxon>Clostridia</taxon>
        <taxon>Peptostreptococcales</taxon>
        <taxon>Peptostreptococcaceae</taxon>
        <taxon>Romboutsia</taxon>
    </lineage>
</organism>
<keyword evidence="7 13" id="KW-0460">Magnesium</keyword>